<keyword evidence="1" id="KW-1133">Transmembrane helix</keyword>
<evidence type="ECO:0000256" key="1">
    <source>
        <dbReference type="SAM" id="Phobius"/>
    </source>
</evidence>
<gene>
    <name evidence="2" type="ORF">ASIM_LOCUS13685</name>
</gene>
<evidence type="ECO:0000313" key="4">
    <source>
        <dbReference type="WBParaSite" id="ASIM_0001425701-mRNA-1"/>
    </source>
</evidence>
<dbReference type="AlphaFoldDB" id="A0A0M3K0C5"/>
<dbReference type="Proteomes" id="UP000267096">
    <property type="component" value="Unassembled WGS sequence"/>
</dbReference>
<organism evidence="4">
    <name type="scientific">Anisakis simplex</name>
    <name type="common">Herring worm</name>
    <dbReference type="NCBI Taxonomy" id="6269"/>
    <lineage>
        <taxon>Eukaryota</taxon>
        <taxon>Metazoa</taxon>
        <taxon>Ecdysozoa</taxon>
        <taxon>Nematoda</taxon>
        <taxon>Chromadorea</taxon>
        <taxon>Rhabditida</taxon>
        <taxon>Spirurina</taxon>
        <taxon>Ascaridomorpha</taxon>
        <taxon>Ascaridoidea</taxon>
        <taxon>Anisakidae</taxon>
        <taxon>Anisakis</taxon>
        <taxon>Anisakis simplex complex</taxon>
    </lineage>
</organism>
<dbReference type="EMBL" id="UYRR01031468">
    <property type="protein sequence ID" value="VDK50350.1"/>
    <property type="molecule type" value="Genomic_DNA"/>
</dbReference>
<keyword evidence="1" id="KW-0472">Membrane</keyword>
<dbReference type="OrthoDB" id="5487395at2759"/>
<evidence type="ECO:0000313" key="2">
    <source>
        <dbReference type="EMBL" id="VDK50350.1"/>
    </source>
</evidence>
<reference evidence="2 3" key="2">
    <citation type="submission" date="2018-11" db="EMBL/GenBank/DDBJ databases">
        <authorList>
            <consortium name="Pathogen Informatics"/>
        </authorList>
    </citation>
    <scope>NUCLEOTIDE SEQUENCE [LARGE SCALE GENOMIC DNA]</scope>
</reference>
<protein>
    <submittedName>
        <fullName evidence="4">Transmembrane anchor protein</fullName>
    </submittedName>
</protein>
<feature type="transmembrane region" description="Helical" evidence="1">
    <location>
        <begin position="21"/>
        <end position="39"/>
    </location>
</feature>
<keyword evidence="1" id="KW-0812">Transmembrane</keyword>
<accession>A0A0M3K0C5</accession>
<evidence type="ECO:0000313" key="3">
    <source>
        <dbReference type="Proteomes" id="UP000267096"/>
    </source>
</evidence>
<name>A0A0M3K0C5_ANISI</name>
<keyword evidence="3" id="KW-1185">Reference proteome</keyword>
<reference evidence="4" key="1">
    <citation type="submission" date="2017-02" db="UniProtKB">
        <authorList>
            <consortium name="WormBaseParasite"/>
        </authorList>
    </citation>
    <scope>IDENTIFICATION</scope>
</reference>
<dbReference type="WBParaSite" id="ASIM_0001425701-mRNA-1">
    <property type="protein sequence ID" value="ASIM_0001425701-mRNA-1"/>
    <property type="gene ID" value="ASIM_0001425701"/>
</dbReference>
<proteinExistence type="predicted"/>
<sequence length="216" mass="23016">MYNSKPLESDLPSSRQLARTTLIAAGIAVVLLIGVVLPAEHAVDPLGIGRMLGLTEMGQIKQQLSEEAAADAAMDARAEEGLAVLTQVSTRDRQTVEVTPKPAAASASAPAATEWRDEAEVVLAPGQGTEIKLSMKEGERATYTWSVQGGVVNFDTHGDGGGRAISYEKGRGEASDQGVLLAAFTGNHGWFWRNRGEEPVTLLLRTGGQYEQLKKM</sequence>